<name>A0ABZ2FI30_9MICO</name>
<evidence type="ECO:0000256" key="2">
    <source>
        <dbReference type="ARBA" id="ARBA00023002"/>
    </source>
</evidence>
<keyword evidence="2" id="KW-0560">Oxidoreductase</keyword>
<reference evidence="3 4" key="1">
    <citation type="submission" date="2022-09" db="EMBL/GenBank/DDBJ databases">
        <title>Complete genome sequence of Janibacter terrae strain COS04-44, PCL-degrading bacteria isolated from oil spilled coast.</title>
        <authorList>
            <person name="Park H."/>
            <person name="Kim J.Y."/>
            <person name="An S.H."/>
            <person name="Lee C.M."/>
            <person name="Weon H.-Y."/>
        </authorList>
    </citation>
    <scope>NUCLEOTIDE SEQUENCE [LARGE SCALE GENOMIC DNA]</scope>
    <source>
        <strain evidence="3 4">COS04-44</strain>
    </source>
</reference>
<accession>A0ABZ2FI30</accession>
<dbReference type="Gene3D" id="3.10.450.50">
    <property type="match status" value="1"/>
</dbReference>
<keyword evidence="4" id="KW-1185">Reference proteome</keyword>
<organism evidence="3 4">
    <name type="scientific">Janibacter terrae</name>
    <dbReference type="NCBI Taxonomy" id="103817"/>
    <lineage>
        <taxon>Bacteria</taxon>
        <taxon>Bacillati</taxon>
        <taxon>Actinomycetota</taxon>
        <taxon>Actinomycetes</taxon>
        <taxon>Micrococcales</taxon>
        <taxon>Intrasporangiaceae</taxon>
        <taxon>Janibacter</taxon>
    </lineage>
</organism>
<sequence>MTATDYSDTSRWSYHVDEAWYERLTGFVATLGEDWPIADPTTTAEAAAYLHREARYVDEGRFNEWIDLFSDDCLYWVPITAGSGDPRREVSHAFDDRRRLTDRVHWLRTGLAYCQIPRSRTRRLITNVEVLDDTTSGLRFIRSNVLVTEFRAGVTKLYSGWCGHVLRPKGEGWEIVLKQTNLLDSEHGHENLTLVL</sequence>
<dbReference type="EMBL" id="CP104874">
    <property type="protein sequence ID" value="WWF06801.1"/>
    <property type="molecule type" value="Genomic_DNA"/>
</dbReference>
<keyword evidence="3" id="KW-0223">Dioxygenase</keyword>
<dbReference type="CDD" id="cd00667">
    <property type="entry name" value="ring_hydroxylating_dioxygenases_beta"/>
    <property type="match status" value="1"/>
</dbReference>
<dbReference type="GO" id="GO:0051213">
    <property type="term" value="F:dioxygenase activity"/>
    <property type="evidence" value="ECO:0007669"/>
    <property type="project" value="UniProtKB-KW"/>
</dbReference>
<evidence type="ECO:0000313" key="4">
    <source>
        <dbReference type="Proteomes" id="UP001381003"/>
    </source>
</evidence>
<dbReference type="Pfam" id="PF00866">
    <property type="entry name" value="Ring_hydroxyl_B"/>
    <property type="match status" value="1"/>
</dbReference>
<protein>
    <submittedName>
        <fullName evidence="3">Aromatic-ring-hydroxylating dioxygenase subunit beta</fullName>
    </submittedName>
</protein>
<dbReference type="Proteomes" id="UP001381003">
    <property type="component" value="Chromosome"/>
</dbReference>
<evidence type="ECO:0000313" key="3">
    <source>
        <dbReference type="EMBL" id="WWF06801.1"/>
    </source>
</evidence>
<gene>
    <name evidence="3" type="ORF">N5P18_08010</name>
</gene>
<proteinExistence type="inferred from homology"/>
<dbReference type="PANTHER" id="PTHR41534">
    <property type="entry name" value="BLR3401 PROTEIN"/>
    <property type="match status" value="1"/>
</dbReference>
<dbReference type="SUPFAM" id="SSF54427">
    <property type="entry name" value="NTF2-like"/>
    <property type="match status" value="1"/>
</dbReference>
<dbReference type="RefSeq" id="WP_338539224.1">
    <property type="nucleotide sequence ID" value="NZ_CP104874.1"/>
</dbReference>
<dbReference type="InterPro" id="IPR032710">
    <property type="entry name" value="NTF2-like_dom_sf"/>
</dbReference>
<dbReference type="InterPro" id="IPR000391">
    <property type="entry name" value="Rng_hydr_dOase-bsu"/>
</dbReference>
<dbReference type="PANTHER" id="PTHR41534:SF1">
    <property type="entry name" value="BLR3401 PROTEIN"/>
    <property type="match status" value="1"/>
</dbReference>
<evidence type="ECO:0000256" key="1">
    <source>
        <dbReference type="ARBA" id="ARBA00009570"/>
    </source>
</evidence>
<comment type="similarity">
    <text evidence="1">Belongs to the bacterial ring-hydroxylating dioxygenase beta subunit family.</text>
</comment>